<accession>A0ABT8EBT4</accession>
<organism evidence="1 2">
    <name type="scientific">Fictibacillus terranigra</name>
    <dbReference type="NCBI Taxonomy" id="3058424"/>
    <lineage>
        <taxon>Bacteria</taxon>
        <taxon>Bacillati</taxon>
        <taxon>Bacillota</taxon>
        <taxon>Bacilli</taxon>
        <taxon>Bacillales</taxon>
        <taxon>Fictibacillaceae</taxon>
        <taxon>Fictibacillus</taxon>
    </lineage>
</organism>
<dbReference type="EMBL" id="JAUHLN010000005">
    <property type="protein sequence ID" value="MDN4075355.1"/>
    <property type="molecule type" value="Genomic_DNA"/>
</dbReference>
<dbReference type="RefSeq" id="WP_290401469.1">
    <property type="nucleotide sequence ID" value="NZ_JAUHLN010000005.1"/>
</dbReference>
<reference evidence="1" key="1">
    <citation type="submission" date="2023-06" db="EMBL/GenBank/DDBJ databases">
        <title>Draft Genome Sequences of Representative Paenibacillus Polymyxa, Bacillus cereus, Fictibacillus sp., and Brevibacillus agri Strains Isolated from Amazonian Dark Earth.</title>
        <authorList>
            <person name="Pellegrinetti T.A."/>
            <person name="Cunha I.C.M."/>
            <person name="Chaves M.G."/>
            <person name="Freitas A.S."/>
            <person name="Silva A.V.R."/>
            <person name="Tsai S.M."/>
            <person name="Mendes L.W."/>
        </authorList>
    </citation>
    <scope>NUCLEOTIDE SEQUENCE</scope>
    <source>
        <strain evidence="1">CENA-BCM004</strain>
    </source>
</reference>
<evidence type="ECO:0000313" key="1">
    <source>
        <dbReference type="EMBL" id="MDN4075355.1"/>
    </source>
</evidence>
<protein>
    <submittedName>
        <fullName evidence="1">Uncharacterized protein</fullName>
    </submittedName>
</protein>
<evidence type="ECO:0000313" key="2">
    <source>
        <dbReference type="Proteomes" id="UP001168694"/>
    </source>
</evidence>
<dbReference type="Proteomes" id="UP001168694">
    <property type="component" value="Unassembled WGS sequence"/>
</dbReference>
<proteinExistence type="predicted"/>
<sequence length="200" mass="23618">MLFQKKEEIKKDSTSLNLELTKLELINILSVLKNRWVNIVEFNKQHFLIFDIKRSAHVKGTELSDIKYDFCLKVPLHHEFDLNGLNVLKPEFQDGKGQKKTAKIDFENAILVVVESTAPLFSIHKKIVGVPKEDEDFEGVFDTIKLNAGTVEYLKERYTDRYDRPQFEKFINEVKVNEVVKRQHKWIQSYRKKVDKYFIV</sequence>
<name>A0ABT8EBT4_9BACL</name>
<comment type="caution">
    <text evidence="1">The sequence shown here is derived from an EMBL/GenBank/DDBJ whole genome shotgun (WGS) entry which is preliminary data.</text>
</comment>
<gene>
    <name evidence="1" type="ORF">QYF49_20550</name>
</gene>
<keyword evidence="2" id="KW-1185">Reference proteome</keyword>